<organism evidence="4 5">
    <name type="scientific">Domibacillus iocasae</name>
    <dbReference type="NCBI Taxonomy" id="1714016"/>
    <lineage>
        <taxon>Bacteria</taxon>
        <taxon>Bacillati</taxon>
        <taxon>Bacillota</taxon>
        <taxon>Bacilli</taxon>
        <taxon>Bacillales</taxon>
        <taxon>Bacillaceae</taxon>
        <taxon>Domibacillus</taxon>
    </lineage>
</organism>
<dbReference type="CDD" id="cd01398">
    <property type="entry name" value="RPI_A"/>
    <property type="match status" value="1"/>
</dbReference>
<protein>
    <recommendedName>
        <fullName evidence="3">Ribose-5-phosphate isomerase A</fullName>
        <ecNumber evidence="3">5.3.1.6</ecNumber>
    </recommendedName>
    <alternativeName>
        <fullName evidence="3">Phosphoriboisomerase A</fullName>
        <shortName evidence="3">PRI</shortName>
    </alternativeName>
</protein>
<dbReference type="SUPFAM" id="SSF75445">
    <property type="entry name" value="D-ribose-5-phosphate isomerase (RpiA), lid domain"/>
    <property type="match status" value="1"/>
</dbReference>
<comment type="pathway">
    <text evidence="3">Carbohydrate degradation; pentose phosphate pathway; D-ribose 5-phosphate from D-ribulose 5-phosphate (non-oxidative stage): step 1/1.</text>
</comment>
<dbReference type="FunFam" id="3.40.50.1360:FF:000001">
    <property type="entry name" value="Ribose-5-phosphate isomerase A"/>
    <property type="match status" value="1"/>
</dbReference>
<dbReference type="PANTHER" id="PTHR11934">
    <property type="entry name" value="RIBOSE-5-PHOSPHATE ISOMERASE"/>
    <property type="match status" value="1"/>
</dbReference>
<dbReference type="Gene3D" id="3.40.50.1360">
    <property type="match status" value="1"/>
</dbReference>
<feature type="binding site" evidence="3">
    <location>
        <begin position="81"/>
        <end position="84"/>
    </location>
    <ligand>
        <name>substrate</name>
    </ligand>
</feature>
<accession>A0A1E7DTI9</accession>
<dbReference type="GO" id="GO:0006014">
    <property type="term" value="P:D-ribose metabolic process"/>
    <property type="evidence" value="ECO:0007669"/>
    <property type="project" value="TreeGrafter"/>
</dbReference>
<evidence type="ECO:0000256" key="1">
    <source>
        <dbReference type="ARBA" id="ARBA00001713"/>
    </source>
</evidence>
<dbReference type="OrthoDB" id="5870696at2"/>
<dbReference type="InterPro" id="IPR004788">
    <property type="entry name" value="Ribose5P_isomerase_type_A"/>
</dbReference>
<feature type="active site" description="Proton acceptor" evidence="3">
    <location>
        <position position="103"/>
    </location>
</feature>
<dbReference type="GO" id="GO:0004751">
    <property type="term" value="F:ribose-5-phosphate isomerase activity"/>
    <property type="evidence" value="ECO:0007669"/>
    <property type="project" value="UniProtKB-UniRule"/>
</dbReference>
<proteinExistence type="inferred from homology"/>
<dbReference type="Gene3D" id="3.30.70.260">
    <property type="match status" value="1"/>
</dbReference>
<name>A0A1E7DTI9_9BACI</name>
<comment type="function">
    <text evidence="3">Catalyzes the reversible conversion of ribose-5-phosphate to ribulose 5-phosphate.</text>
</comment>
<feature type="binding site" evidence="3">
    <location>
        <begin position="26"/>
        <end position="29"/>
    </location>
    <ligand>
        <name>substrate</name>
    </ligand>
</feature>
<dbReference type="GO" id="GO:0009052">
    <property type="term" value="P:pentose-phosphate shunt, non-oxidative branch"/>
    <property type="evidence" value="ECO:0007669"/>
    <property type="project" value="UniProtKB-UniRule"/>
</dbReference>
<dbReference type="PANTHER" id="PTHR11934:SF0">
    <property type="entry name" value="RIBOSE-5-PHOSPHATE ISOMERASE"/>
    <property type="match status" value="1"/>
</dbReference>
<evidence type="ECO:0000313" key="4">
    <source>
        <dbReference type="EMBL" id="OES46403.1"/>
    </source>
</evidence>
<comment type="subunit">
    <text evidence="3">Homodimer.</text>
</comment>
<dbReference type="InterPro" id="IPR037171">
    <property type="entry name" value="NagB/RpiA_transferase-like"/>
</dbReference>
<comment type="caution">
    <text evidence="4">The sequence shown here is derived from an EMBL/GenBank/DDBJ whole genome shotgun (WGS) entry which is preliminary data.</text>
</comment>
<dbReference type="UniPathway" id="UPA00115">
    <property type="reaction ID" value="UER00412"/>
</dbReference>
<dbReference type="EMBL" id="MAMP01000002">
    <property type="protein sequence ID" value="OES46403.1"/>
    <property type="molecule type" value="Genomic_DNA"/>
</dbReference>
<feature type="binding site" evidence="3">
    <location>
        <begin position="94"/>
        <end position="97"/>
    </location>
    <ligand>
        <name>substrate</name>
    </ligand>
</feature>
<dbReference type="GO" id="GO:0005829">
    <property type="term" value="C:cytosol"/>
    <property type="evidence" value="ECO:0007669"/>
    <property type="project" value="TreeGrafter"/>
</dbReference>
<dbReference type="HAMAP" id="MF_00170">
    <property type="entry name" value="Rib_5P_isom_A"/>
    <property type="match status" value="1"/>
</dbReference>
<keyword evidence="5" id="KW-1185">Reference proteome</keyword>
<dbReference type="EC" id="5.3.1.6" evidence="3"/>
<dbReference type="STRING" id="1714016.BA724_14295"/>
<dbReference type="NCBIfam" id="NF001924">
    <property type="entry name" value="PRK00702.1"/>
    <property type="match status" value="1"/>
</dbReference>
<dbReference type="NCBIfam" id="TIGR00021">
    <property type="entry name" value="rpiA"/>
    <property type="match status" value="1"/>
</dbReference>
<comment type="catalytic activity">
    <reaction evidence="1 3">
        <text>aldehydo-D-ribose 5-phosphate = D-ribulose 5-phosphate</text>
        <dbReference type="Rhea" id="RHEA:14657"/>
        <dbReference type="ChEBI" id="CHEBI:58121"/>
        <dbReference type="ChEBI" id="CHEBI:58273"/>
        <dbReference type="EC" id="5.3.1.6"/>
    </reaction>
</comment>
<dbReference type="Pfam" id="PF06026">
    <property type="entry name" value="Rib_5-P_isom_A"/>
    <property type="match status" value="1"/>
</dbReference>
<dbReference type="SUPFAM" id="SSF100950">
    <property type="entry name" value="NagB/RpiA/CoA transferase-like"/>
    <property type="match status" value="1"/>
</dbReference>
<reference evidence="4 5" key="1">
    <citation type="submission" date="2016-06" db="EMBL/GenBank/DDBJ databases">
        <title>Domibacillus iocasae genome sequencing.</title>
        <authorList>
            <person name="Verma A."/>
            <person name="Pal Y."/>
            <person name="Ojha A.K."/>
            <person name="Krishnamurthi S."/>
        </authorList>
    </citation>
    <scope>NUCLEOTIDE SEQUENCE [LARGE SCALE GENOMIC DNA]</scope>
    <source>
        <strain evidence="4 5">DSM 29979</strain>
    </source>
</reference>
<sequence>MKNEKQVAGEKAAEFVKDGMVVGLGTGSTVLYTIKKIGERVKDGLSITAVATSIQTEQLAKECGIPLVNLADIDVIDVAIDGADEVDAAFNLIKGGGGALLREKIIASSAQEFIIVADSSKMVKQLGRFPIPVEVEIFGYPLTGKKIQSIGGVPKLRMNEGKPFVTDNGNYIFDCDFAAISSPEKLELNLNLIPGIVENGLFIGLVDLLITVDQKQEAVIQKRNEDG</sequence>
<gene>
    <name evidence="3" type="primary">rpiA</name>
    <name evidence="4" type="ORF">BA724_14295</name>
</gene>
<dbReference type="Proteomes" id="UP000095658">
    <property type="component" value="Unassembled WGS sequence"/>
</dbReference>
<evidence type="ECO:0000256" key="2">
    <source>
        <dbReference type="ARBA" id="ARBA00023235"/>
    </source>
</evidence>
<dbReference type="InterPro" id="IPR020672">
    <property type="entry name" value="Ribose5P_isomerase_typA_subgr"/>
</dbReference>
<evidence type="ECO:0000313" key="5">
    <source>
        <dbReference type="Proteomes" id="UP000095658"/>
    </source>
</evidence>
<dbReference type="RefSeq" id="WP_069936941.1">
    <property type="nucleotide sequence ID" value="NZ_MAMP01000002.1"/>
</dbReference>
<comment type="similarity">
    <text evidence="3">Belongs to the ribose 5-phosphate isomerase family.</text>
</comment>
<feature type="binding site" evidence="3">
    <location>
        <position position="121"/>
    </location>
    <ligand>
        <name>substrate</name>
    </ligand>
</feature>
<keyword evidence="2 3" id="KW-0413">Isomerase</keyword>
<evidence type="ECO:0000256" key="3">
    <source>
        <dbReference type="HAMAP-Rule" id="MF_00170"/>
    </source>
</evidence>
<dbReference type="AlphaFoldDB" id="A0A1E7DTI9"/>